<keyword evidence="1" id="KW-0472">Membrane</keyword>
<keyword evidence="2" id="KW-0240">DNA-directed RNA polymerase</keyword>
<dbReference type="EC" id="2.7.7.6" evidence="2"/>
<reference evidence="2" key="1">
    <citation type="submission" date="2023-02" db="EMBL/GenBank/DDBJ databases">
        <title>Pathogen: clinical or host-associated sample.</title>
        <authorList>
            <person name="Hergert J."/>
            <person name="Casey R."/>
            <person name="Wagner J."/>
            <person name="Young E.L."/>
            <person name="Oakeson K.F."/>
        </authorList>
    </citation>
    <scope>NUCLEOTIDE SEQUENCE</scope>
    <source>
        <strain evidence="2">2022CK-00830</strain>
    </source>
</reference>
<evidence type="ECO:0000313" key="3">
    <source>
        <dbReference type="Proteomes" id="UP001220962"/>
    </source>
</evidence>
<keyword evidence="2" id="KW-0548">Nucleotidyltransferase</keyword>
<dbReference type="GO" id="GO:0003899">
    <property type="term" value="F:DNA-directed RNA polymerase activity"/>
    <property type="evidence" value="ECO:0007669"/>
    <property type="project" value="UniProtKB-EC"/>
</dbReference>
<dbReference type="RefSeq" id="WP_047912518.1">
    <property type="nucleotide sequence ID" value="NZ_CP118101.1"/>
</dbReference>
<name>A0AAX3N788_9BACL</name>
<sequence length="67" mass="7364">MTQEDTAVVKKKGSGKKVLRWLLIPMLLILALVGGMIAGYVVVGGQDIGSAFDYRTWKHIFDLVFAP</sequence>
<dbReference type="Proteomes" id="UP001220962">
    <property type="component" value="Chromosome"/>
</dbReference>
<evidence type="ECO:0000256" key="1">
    <source>
        <dbReference type="SAM" id="Phobius"/>
    </source>
</evidence>
<gene>
    <name evidence="2" type="ORF">PUW23_22960</name>
</gene>
<keyword evidence="2" id="KW-0808">Transferase</keyword>
<proteinExistence type="predicted"/>
<dbReference type="GO" id="GO:0000428">
    <property type="term" value="C:DNA-directed RNA polymerase complex"/>
    <property type="evidence" value="ECO:0007669"/>
    <property type="project" value="UniProtKB-KW"/>
</dbReference>
<dbReference type="AlphaFoldDB" id="A0AAX3N788"/>
<evidence type="ECO:0000313" key="2">
    <source>
        <dbReference type="EMBL" id="WDH85231.1"/>
    </source>
</evidence>
<protein>
    <submittedName>
        <fullName evidence="2">DNA-directed RNA polymerase subunit beta</fullName>
        <ecNumber evidence="2">2.7.7.6</ecNumber>
    </submittedName>
</protein>
<keyword evidence="1" id="KW-1133">Transmembrane helix</keyword>
<feature type="transmembrane region" description="Helical" evidence="1">
    <location>
        <begin position="21"/>
        <end position="43"/>
    </location>
</feature>
<keyword evidence="1" id="KW-0812">Transmembrane</keyword>
<dbReference type="Pfam" id="PF11772">
    <property type="entry name" value="EpuA"/>
    <property type="match status" value="1"/>
</dbReference>
<accession>A0AAX3N788</accession>
<dbReference type="EMBL" id="CP118101">
    <property type="protein sequence ID" value="WDH85231.1"/>
    <property type="molecule type" value="Genomic_DNA"/>
</dbReference>
<dbReference type="InterPro" id="IPR024596">
    <property type="entry name" value="RNApol_su_b/EpuA"/>
</dbReference>
<keyword evidence="2" id="KW-0804">Transcription</keyword>
<organism evidence="2 3">
    <name type="scientific">Paenibacillus urinalis</name>
    <dbReference type="NCBI Taxonomy" id="521520"/>
    <lineage>
        <taxon>Bacteria</taxon>
        <taxon>Bacillati</taxon>
        <taxon>Bacillota</taxon>
        <taxon>Bacilli</taxon>
        <taxon>Bacillales</taxon>
        <taxon>Paenibacillaceae</taxon>
        <taxon>Paenibacillus</taxon>
    </lineage>
</organism>